<organism evidence="1">
    <name type="scientific">Anguilla anguilla</name>
    <name type="common">European freshwater eel</name>
    <name type="synonym">Muraena anguilla</name>
    <dbReference type="NCBI Taxonomy" id="7936"/>
    <lineage>
        <taxon>Eukaryota</taxon>
        <taxon>Metazoa</taxon>
        <taxon>Chordata</taxon>
        <taxon>Craniata</taxon>
        <taxon>Vertebrata</taxon>
        <taxon>Euteleostomi</taxon>
        <taxon>Actinopterygii</taxon>
        <taxon>Neopterygii</taxon>
        <taxon>Teleostei</taxon>
        <taxon>Anguilliformes</taxon>
        <taxon>Anguillidae</taxon>
        <taxon>Anguilla</taxon>
    </lineage>
</organism>
<proteinExistence type="predicted"/>
<dbReference type="EMBL" id="GBXM01104092">
    <property type="protein sequence ID" value="JAH04485.1"/>
    <property type="molecule type" value="Transcribed_RNA"/>
</dbReference>
<evidence type="ECO:0000313" key="1">
    <source>
        <dbReference type="EMBL" id="JAH04485.1"/>
    </source>
</evidence>
<name>A0A0E9PK78_ANGAN</name>
<dbReference type="AlphaFoldDB" id="A0A0E9PK78"/>
<reference evidence="1" key="1">
    <citation type="submission" date="2014-11" db="EMBL/GenBank/DDBJ databases">
        <authorList>
            <person name="Amaro Gonzalez C."/>
        </authorList>
    </citation>
    <scope>NUCLEOTIDE SEQUENCE</scope>
</reference>
<sequence>MQKDNEFLITLGKHLLSKLRKCRNGSLVIPPAMIG</sequence>
<reference evidence="1" key="2">
    <citation type="journal article" date="2015" name="Fish Shellfish Immunol.">
        <title>Early steps in the European eel (Anguilla anguilla)-Vibrio vulnificus interaction in the gills: Role of the RtxA13 toxin.</title>
        <authorList>
            <person name="Callol A."/>
            <person name="Pajuelo D."/>
            <person name="Ebbesson L."/>
            <person name="Teles M."/>
            <person name="MacKenzie S."/>
            <person name="Amaro C."/>
        </authorList>
    </citation>
    <scope>NUCLEOTIDE SEQUENCE</scope>
</reference>
<protein>
    <submittedName>
        <fullName evidence="1">Uncharacterized protein</fullName>
    </submittedName>
</protein>
<accession>A0A0E9PK78</accession>